<evidence type="ECO:0000259" key="1">
    <source>
        <dbReference type="SMART" id="SM00331"/>
    </source>
</evidence>
<dbReference type="PANTHER" id="PTHR35801">
    <property type="entry name" value="PHOSPHOSERINE PHOSPHATASE RSBX"/>
    <property type="match status" value="1"/>
</dbReference>
<reference evidence="2 3" key="1">
    <citation type="submission" date="2020-04" db="EMBL/GenBank/DDBJ databases">
        <authorList>
            <person name="Klaysubun C."/>
            <person name="Duangmal K."/>
            <person name="Lipun K."/>
        </authorList>
    </citation>
    <scope>NUCLEOTIDE SEQUENCE [LARGE SCALE GENOMIC DNA]</scope>
    <source>
        <strain evidence="2 3">K10HN5</strain>
    </source>
</reference>
<dbReference type="Pfam" id="PF07228">
    <property type="entry name" value="SpoIIE"/>
    <property type="match status" value="1"/>
</dbReference>
<keyword evidence="3" id="KW-1185">Reference proteome</keyword>
<dbReference type="SUPFAM" id="SSF81606">
    <property type="entry name" value="PP2C-like"/>
    <property type="match status" value="1"/>
</dbReference>
<gene>
    <name evidence="2" type="ORF">HF526_19610</name>
</gene>
<dbReference type="InterPro" id="IPR036890">
    <property type="entry name" value="HATPase_C_sf"/>
</dbReference>
<dbReference type="Gene3D" id="3.60.40.10">
    <property type="entry name" value="PPM-type phosphatase domain"/>
    <property type="match status" value="1"/>
</dbReference>
<dbReference type="InterPro" id="IPR039248">
    <property type="entry name" value="Ptase_RsbX"/>
</dbReference>
<dbReference type="InterPro" id="IPR001932">
    <property type="entry name" value="PPM-type_phosphatase-like_dom"/>
</dbReference>
<dbReference type="SMART" id="SM00331">
    <property type="entry name" value="PP2C_SIG"/>
    <property type="match status" value="1"/>
</dbReference>
<dbReference type="Proteomes" id="UP000820669">
    <property type="component" value="Unassembled WGS sequence"/>
</dbReference>
<dbReference type="Pfam" id="PF13581">
    <property type="entry name" value="HATPase_c_2"/>
    <property type="match status" value="1"/>
</dbReference>
<dbReference type="SUPFAM" id="SSF55874">
    <property type="entry name" value="ATPase domain of HSP90 chaperone/DNA topoisomerase II/histidine kinase"/>
    <property type="match status" value="1"/>
</dbReference>
<sequence>MAWLALDDASAAGAARRATERLADRLGMPAARVAEVGLAVTEIATNVHRHAGAGALLLRSVRTGTAAALEVVAVDNGPGIPDLTAARRDGHSTAGTLGIGLGSIDRLADALDISSAPGRGTVLVARFEARRVAAPGSDSTGPDAAGITRALSGETVCGDAYAVRGDGPRMSLMVCDGSGHGPLAAAAAREAVRAFNDPGHPVSPEMAVRRIHRVLSGTRGAAVAVAELDAAAGLVHFAGVGNIAGAVVSGGDKRSMVSIGGVAGYRDPTIRTFRYSLPPGSVVVLHSDGVRARWAAAELGGVLGRSPLMIAATLLRDAGVRQDDACVLVGRARR</sequence>
<comment type="caution">
    <text evidence="2">The sequence shown here is derived from an EMBL/GenBank/DDBJ whole genome shotgun (WGS) entry which is preliminary data.</text>
</comment>
<feature type="domain" description="PPM-type phosphatase" evidence="1">
    <location>
        <begin position="137"/>
        <end position="332"/>
    </location>
</feature>
<dbReference type="Gene3D" id="3.30.565.10">
    <property type="entry name" value="Histidine kinase-like ATPase, C-terminal domain"/>
    <property type="match status" value="1"/>
</dbReference>
<organism evidence="2 3">
    <name type="scientific">Pseudonocardia acidicola</name>
    <dbReference type="NCBI Taxonomy" id="2724939"/>
    <lineage>
        <taxon>Bacteria</taxon>
        <taxon>Bacillati</taxon>
        <taxon>Actinomycetota</taxon>
        <taxon>Actinomycetes</taxon>
        <taxon>Pseudonocardiales</taxon>
        <taxon>Pseudonocardiaceae</taxon>
        <taxon>Pseudonocardia</taxon>
    </lineage>
</organism>
<evidence type="ECO:0000313" key="2">
    <source>
        <dbReference type="EMBL" id="NMH99505.1"/>
    </source>
</evidence>
<dbReference type="InterPro" id="IPR003594">
    <property type="entry name" value="HATPase_dom"/>
</dbReference>
<evidence type="ECO:0000313" key="3">
    <source>
        <dbReference type="Proteomes" id="UP000820669"/>
    </source>
</evidence>
<accession>A0ABX1SD50</accession>
<name>A0ABX1SD50_9PSEU</name>
<dbReference type="CDD" id="cd16934">
    <property type="entry name" value="HATPase_RsbT-like"/>
    <property type="match status" value="1"/>
</dbReference>
<dbReference type="PANTHER" id="PTHR35801:SF1">
    <property type="entry name" value="PHOSPHOSERINE PHOSPHATASE RSBX"/>
    <property type="match status" value="1"/>
</dbReference>
<dbReference type="InterPro" id="IPR036457">
    <property type="entry name" value="PPM-type-like_dom_sf"/>
</dbReference>
<proteinExistence type="predicted"/>
<protein>
    <submittedName>
        <fullName evidence="2">SpoIIE family protein phosphatase</fullName>
    </submittedName>
</protein>
<dbReference type="EMBL" id="JAAXLA010000037">
    <property type="protein sequence ID" value="NMH99505.1"/>
    <property type="molecule type" value="Genomic_DNA"/>
</dbReference>